<evidence type="ECO:0000256" key="1">
    <source>
        <dbReference type="SAM" id="Phobius"/>
    </source>
</evidence>
<accession>A0A841D9A7</accession>
<evidence type="ECO:0000313" key="2">
    <source>
        <dbReference type="EMBL" id="MBB5965074.1"/>
    </source>
</evidence>
<proteinExistence type="predicted"/>
<feature type="transmembrane region" description="Helical" evidence="1">
    <location>
        <begin position="6"/>
        <end position="31"/>
    </location>
</feature>
<keyword evidence="1" id="KW-1133">Transmembrane helix</keyword>
<dbReference type="AlphaFoldDB" id="A0A841D9A7"/>
<dbReference type="EMBL" id="JACHJJ010000015">
    <property type="protein sequence ID" value="MBB5965074.1"/>
    <property type="molecule type" value="Genomic_DNA"/>
</dbReference>
<keyword evidence="1" id="KW-0472">Membrane</keyword>
<keyword evidence="3" id="KW-1185">Reference proteome</keyword>
<protein>
    <submittedName>
        <fullName evidence="2">Nitrate reductase NapE component</fullName>
    </submittedName>
</protein>
<feature type="transmembrane region" description="Helical" evidence="1">
    <location>
        <begin position="43"/>
        <end position="69"/>
    </location>
</feature>
<dbReference type="Proteomes" id="UP000562352">
    <property type="component" value="Unassembled WGS sequence"/>
</dbReference>
<sequence length="73" mass="8068">MPEHPLAAVYVLGAYGWLAVIAAALILRPYVADRLTPPGMSRGVFIALLLVAYSVFWPVMVVVFLAQIINERR</sequence>
<reference evidence="2 3" key="1">
    <citation type="submission" date="2020-08" db="EMBL/GenBank/DDBJ databases">
        <title>Genomic Encyclopedia of Type Strains, Phase III (KMG-III): the genomes of soil and plant-associated and newly described type strains.</title>
        <authorList>
            <person name="Whitman W."/>
        </authorList>
    </citation>
    <scope>NUCLEOTIDE SEQUENCE [LARGE SCALE GENOMIC DNA]</scope>
    <source>
        <strain evidence="2 3">CECT 3303</strain>
    </source>
</reference>
<comment type="caution">
    <text evidence="2">The sequence shown here is derived from an EMBL/GenBank/DDBJ whole genome shotgun (WGS) entry which is preliminary data.</text>
</comment>
<evidence type="ECO:0000313" key="3">
    <source>
        <dbReference type="Proteomes" id="UP000562352"/>
    </source>
</evidence>
<gene>
    <name evidence="2" type="ORF">FHS22_004360</name>
</gene>
<organism evidence="2 3">
    <name type="scientific">Planomonospora venezuelensis</name>
    <dbReference type="NCBI Taxonomy" id="1999"/>
    <lineage>
        <taxon>Bacteria</taxon>
        <taxon>Bacillati</taxon>
        <taxon>Actinomycetota</taxon>
        <taxon>Actinomycetes</taxon>
        <taxon>Streptosporangiales</taxon>
        <taxon>Streptosporangiaceae</taxon>
        <taxon>Planomonospora</taxon>
    </lineage>
</organism>
<name>A0A841D9A7_PLAVE</name>
<dbReference type="RefSeq" id="WP_184944205.1">
    <property type="nucleotide sequence ID" value="NZ_BAAAWZ010000001.1"/>
</dbReference>
<keyword evidence="1" id="KW-0812">Transmembrane</keyword>